<accession>A0A2R4T5M3</accession>
<dbReference type="EMBL" id="CP026304">
    <property type="protein sequence ID" value="AVZ74381.1"/>
    <property type="molecule type" value="Genomic_DNA"/>
</dbReference>
<organism evidence="1 2">
    <name type="scientific">Streptomyces lunaelactis</name>
    <dbReference type="NCBI Taxonomy" id="1535768"/>
    <lineage>
        <taxon>Bacteria</taxon>
        <taxon>Bacillati</taxon>
        <taxon>Actinomycetota</taxon>
        <taxon>Actinomycetes</taxon>
        <taxon>Kitasatosporales</taxon>
        <taxon>Streptomycetaceae</taxon>
        <taxon>Streptomyces</taxon>
    </lineage>
</organism>
<sequence length="312" mass="33810">MANPGYGKRLTADENPRGEADFAHLPPRAAELASLIDRLPEGSAMGYKVLAATHPVHGQQACRSALRELTDAGHLRLVKEHLTLEDSSKRWVTRTYWSRIRRSDAWWAEFVRRVHGVDVTVLGRAGLARVGEADEADEPAPAPAPSSSEAYGVLARLGRTEPRMTLSAADCAALEPLAAEWLARGATHNHLTQALTAGLPSPVHSPAAIARTRLENKMPPTSTTGTVRARVNKIVMMCGGCEADETTTKLTNGLCAACREELDREPESDDTWPPVGYIPDTFRADPVECVVNHHFRADEARIAAGLPPRGRG</sequence>
<reference evidence="1 2" key="1">
    <citation type="submission" date="2018-01" db="EMBL/GenBank/DDBJ databases">
        <title>Complete genome sequence of Streptomyces lunaelactis MM109T, a Ferroverdin A producer isolated from cave moonmilk deposits.</title>
        <authorList>
            <person name="Naome A."/>
            <person name="Martinet L."/>
            <person name="Maciejewska M."/>
            <person name="Anderssen S."/>
            <person name="Adam D."/>
            <person name="Tenconi E."/>
            <person name="Deflandre B."/>
            <person name="Arguelles-Arias A."/>
            <person name="Calusinska M."/>
            <person name="Copieters W."/>
            <person name="Karim L."/>
            <person name="Hanikenne M."/>
            <person name="Baurain D."/>
            <person name="van Wezel G."/>
            <person name="Smargiasso N."/>
            <person name="de Pauw E."/>
            <person name="Delfosse P."/>
            <person name="Rigali S."/>
        </authorList>
    </citation>
    <scope>NUCLEOTIDE SEQUENCE [LARGE SCALE GENOMIC DNA]</scope>
    <source>
        <strain evidence="1 2">MM109</strain>
    </source>
</reference>
<gene>
    <name evidence="1" type="ORF">SLUN_21655</name>
</gene>
<proteinExistence type="predicted"/>
<name>A0A2R4T5M3_9ACTN</name>
<protein>
    <submittedName>
        <fullName evidence="1">Uncharacterized protein</fullName>
    </submittedName>
</protein>
<evidence type="ECO:0000313" key="1">
    <source>
        <dbReference type="EMBL" id="AVZ74381.1"/>
    </source>
</evidence>
<keyword evidence="2" id="KW-1185">Reference proteome</keyword>
<evidence type="ECO:0000313" key="2">
    <source>
        <dbReference type="Proteomes" id="UP000244201"/>
    </source>
</evidence>
<dbReference type="GeneID" id="55661405"/>
<dbReference type="KEGG" id="slk:SLUN_21655"/>
<dbReference type="AlphaFoldDB" id="A0A2R4T5M3"/>
<dbReference type="RefSeq" id="WP_170146597.1">
    <property type="nucleotide sequence ID" value="NZ_CP026304.1"/>
</dbReference>
<dbReference type="Proteomes" id="UP000244201">
    <property type="component" value="Chromosome"/>
</dbReference>